<evidence type="ECO:0000256" key="5">
    <source>
        <dbReference type="ARBA" id="ARBA00022691"/>
    </source>
</evidence>
<dbReference type="InterPro" id="IPR012839">
    <property type="entry name" value="Organic_radical_activase"/>
</dbReference>
<reference evidence="12" key="1">
    <citation type="submission" date="2019-11" db="EMBL/GenBank/DDBJ databases">
        <authorList>
            <person name="Feng L."/>
        </authorList>
    </citation>
    <scope>NUCLEOTIDE SEQUENCE</scope>
    <source>
        <strain evidence="12">CsymbiosumLFYP84</strain>
    </source>
</reference>
<comment type="subcellular location">
    <subcellularLocation>
        <location evidence="10">Cytoplasm</location>
    </subcellularLocation>
</comment>
<dbReference type="NCBIfam" id="TIGR02493">
    <property type="entry name" value="PFLA"/>
    <property type="match status" value="1"/>
</dbReference>
<dbReference type="Pfam" id="PF13353">
    <property type="entry name" value="Fer4_12"/>
    <property type="match status" value="1"/>
</dbReference>
<keyword evidence="10" id="KW-0963">Cytoplasm</keyword>
<dbReference type="SUPFAM" id="SSF102114">
    <property type="entry name" value="Radical SAM enzymes"/>
    <property type="match status" value="1"/>
</dbReference>
<evidence type="ECO:0000256" key="8">
    <source>
        <dbReference type="ARBA" id="ARBA00023004"/>
    </source>
</evidence>
<keyword evidence="12" id="KW-0670">Pyruvate</keyword>
<evidence type="ECO:0000259" key="11">
    <source>
        <dbReference type="PROSITE" id="PS51918"/>
    </source>
</evidence>
<dbReference type="AlphaFoldDB" id="A0A6N3GEC7"/>
<comment type="catalytic activity">
    <reaction evidence="10">
        <text>glycyl-[formate C-acetyltransferase] + reduced [flavodoxin] + S-adenosyl-L-methionine = glycin-2-yl radical-[formate C-acetyltransferase] + semiquinone [flavodoxin] + 5'-deoxyadenosine + L-methionine + H(+)</text>
        <dbReference type="Rhea" id="RHEA:19225"/>
        <dbReference type="Rhea" id="RHEA-COMP:10622"/>
        <dbReference type="Rhea" id="RHEA-COMP:12190"/>
        <dbReference type="Rhea" id="RHEA-COMP:12191"/>
        <dbReference type="Rhea" id="RHEA-COMP:14480"/>
        <dbReference type="ChEBI" id="CHEBI:15378"/>
        <dbReference type="ChEBI" id="CHEBI:17319"/>
        <dbReference type="ChEBI" id="CHEBI:29947"/>
        <dbReference type="ChEBI" id="CHEBI:32722"/>
        <dbReference type="ChEBI" id="CHEBI:57618"/>
        <dbReference type="ChEBI" id="CHEBI:57844"/>
        <dbReference type="ChEBI" id="CHEBI:59789"/>
        <dbReference type="ChEBI" id="CHEBI:140311"/>
        <dbReference type="EC" id="1.97.1.4"/>
    </reaction>
</comment>
<keyword evidence="7 10" id="KW-0560">Oxidoreductase</keyword>
<keyword evidence="4 10" id="KW-0004">4Fe-4S</keyword>
<keyword evidence="12" id="KW-0456">Lyase</keyword>
<dbReference type="EC" id="1.97.1.4" evidence="10"/>
<keyword evidence="5 10" id="KW-0949">S-adenosyl-L-methionine</keyword>
<dbReference type="GO" id="GO:0005737">
    <property type="term" value="C:cytoplasm"/>
    <property type="evidence" value="ECO:0007669"/>
    <property type="project" value="UniProtKB-SubCell"/>
</dbReference>
<evidence type="ECO:0000256" key="4">
    <source>
        <dbReference type="ARBA" id="ARBA00022485"/>
    </source>
</evidence>
<dbReference type="SFLD" id="SFLDS00029">
    <property type="entry name" value="Radical_SAM"/>
    <property type="match status" value="1"/>
</dbReference>
<dbReference type="CDD" id="cd01335">
    <property type="entry name" value="Radical_SAM"/>
    <property type="match status" value="1"/>
</dbReference>
<dbReference type="InterPro" id="IPR001989">
    <property type="entry name" value="Radical_activat_CS"/>
</dbReference>
<name>A0A6N3GEC7_CLOSY</name>
<dbReference type="EMBL" id="CACRUA010000032">
    <property type="protein sequence ID" value="VYU62774.1"/>
    <property type="molecule type" value="Genomic_DNA"/>
</dbReference>
<dbReference type="InterPro" id="IPR007197">
    <property type="entry name" value="rSAM"/>
</dbReference>
<comment type="similarity">
    <text evidence="2 10">Belongs to the organic radical-activating enzymes family.</text>
</comment>
<dbReference type="GO" id="GO:0046872">
    <property type="term" value="F:metal ion binding"/>
    <property type="evidence" value="ECO:0007669"/>
    <property type="project" value="UniProtKB-UniRule"/>
</dbReference>
<evidence type="ECO:0000256" key="6">
    <source>
        <dbReference type="ARBA" id="ARBA00022723"/>
    </source>
</evidence>
<organism evidence="12">
    <name type="scientific">Clostridium symbiosum</name>
    <name type="common">Bacteroides symbiosus</name>
    <dbReference type="NCBI Taxonomy" id="1512"/>
    <lineage>
        <taxon>Bacteria</taxon>
        <taxon>Bacillati</taxon>
        <taxon>Bacillota</taxon>
        <taxon>Clostridia</taxon>
        <taxon>Lachnospirales</taxon>
        <taxon>Lachnospiraceae</taxon>
        <taxon>Otoolea</taxon>
    </lineage>
</organism>
<dbReference type="PROSITE" id="PS51918">
    <property type="entry name" value="RADICAL_SAM"/>
    <property type="match status" value="1"/>
</dbReference>
<evidence type="ECO:0000256" key="10">
    <source>
        <dbReference type="RuleBase" id="RU362053"/>
    </source>
</evidence>
<dbReference type="InterPro" id="IPR058240">
    <property type="entry name" value="rSAM_sf"/>
</dbReference>
<evidence type="ECO:0000313" key="12">
    <source>
        <dbReference type="EMBL" id="VYU62774.1"/>
    </source>
</evidence>
<dbReference type="PIRSF" id="PIRSF000371">
    <property type="entry name" value="PFL_act_enz"/>
    <property type="match status" value="1"/>
</dbReference>
<comment type="cofactor">
    <cofactor evidence="10">
        <name>[4Fe-4S] cluster</name>
        <dbReference type="ChEBI" id="CHEBI:49883"/>
    </cofactor>
    <text evidence="10">Binds 1 [4Fe-4S] cluster. The cluster is coordinated with 3 cysteines and an exchangeable S-adenosyl-L-methionine.</text>
</comment>
<dbReference type="Gene3D" id="3.20.20.70">
    <property type="entry name" value="Aldolase class I"/>
    <property type="match status" value="1"/>
</dbReference>
<dbReference type="GO" id="GO:0043365">
    <property type="term" value="F:[formate-C-acetyltransferase]-activating enzyme activity"/>
    <property type="evidence" value="ECO:0007669"/>
    <property type="project" value="UniProtKB-UniRule"/>
</dbReference>
<dbReference type="SFLD" id="SFLDG01066">
    <property type="entry name" value="organic_radical-activating_enz"/>
    <property type="match status" value="1"/>
</dbReference>
<dbReference type="PANTHER" id="PTHR30352:SF5">
    <property type="entry name" value="PYRUVATE FORMATE-LYASE 1-ACTIVATING ENZYME"/>
    <property type="match status" value="1"/>
</dbReference>
<evidence type="ECO:0000256" key="2">
    <source>
        <dbReference type="ARBA" id="ARBA00009777"/>
    </source>
</evidence>
<proteinExistence type="inferred from homology"/>
<dbReference type="PROSITE" id="PS01087">
    <property type="entry name" value="RADICAL_ACTIVATING"/>
    <property type="match status" value="1"/>
</dbReference>
<evidence type="ECO:0000256" key="3">
    <source>
        <dbReference type="ARBA" id="ARBA00021356"/>
    </source>
</evidence>
<keyword evidence="6 10" id="KW-0479">Metal-binding</keyword>
<dbReference type="RefSeq" id="WP_156684798.1">
    <property type="nucleotide sequence ID" value="NZ_CACRUA010000032.1"/>
</dbReference>
<accession>A0A6N3GEC7</accession>
<dbReference type="InterPro" id="IPR034457">
    <property type="entry name" value="Organic_radical-activating"/>
</dbReference>
<feature type="domain" description="Radical SAM core" evidence="11">
    <location>
        <begin position="15"/>
        <end position="235"/>
    </location>
</feature>
<dbReference type="InterPro" id="IPR012838">
    <property type="entry name" value="PFL1_activating"/>
</dbReference>
<evidence type="ECO:0000256" key="7">
    <source>
        <dbReference type="ARBA" id="ARBA00023002"/>
    </source>
</evidence>
<evidence type="ECO:0000256" key="1">
    <source>
        <dbReference type="ARBA" id="ARBA00003141"/>
    </source>
</evidence>
<dbReference type="GO" id="GO:0051539">
    <property type="term" value="F:4 iron, 4 sulfur cluster binding"/>
    <property type="evidence" value="ECO:0007669"/>
    <property type="project" value="UniProtKB-UniRule"/>
</dbReference>
<protein>
    <recommendedName>
        <fullName evidence="3 10">Pyruvate formate-lyase-activating enzyme</fullName>
        <ecNumber evidence="10">1.97.1.4</ecNumber>
    </recommendedName>
</protein>
<dbReference type="GO" id="GO:0016829">
    <property type="term" value="F:lyase activity"/>
    <property type="evidence" value="ECO:0007669"/>
    <property type="project" value="UniProtKB-KW"/>
</dbReference>
<dbReference type="InterPro" id="IPR013785">
    <property type="entry name" value="Aldolase_TIM"/>
</dbReference>
<comment type="function">
    <text evidence="1 10">Activation of pyruvate formate-lyase under anaerobic conditions by generation of an organic free radical, using S-adenosylmethionine and reduced flavodoxin as cosubstrates to produce 5'-deoxy-adenosine.</text>
</comment>
<keyword evidence="9 10" id="KW-0411">Iron-sulfur</keyword>
<dbReference type="PANTHER" id="PTHR30352">
    <property type="entry name" value="PYRUVATE FORMATE-LYASE-ACTIVATING ENZYME"/>
    <property type="match status" value="1"/>
</dbReference>
<gene>
    <name evidence="12" type="primary">pflA_3</name>
    <name evidence="12" type="ORF">CSLFYP84_03024</name>
</gene>
<keyword evidence="8 10" id="KW-0408">Iron</keyword>
<sequence>MISGRIHSIESMGLVDGPGIRSVIFLQGCRLRCRYCHNPDTWDPNGGSLCTAEVLMQKLKRFKPYYGSQGGVTFSGGEPLLQSGFLLELLKLCRSEGISACLDTAGCGAGNYEEILKYTVLVIFDVKHFTAKGYERVTGQSPDEAAVFLDAVQKSGTPMWIRHVAVPGLTDGDSHFEGLRQFLKTLHGVERVELLPYHVLGVPKYRELGIPYPLEDVPPMKPEITAQWQQLMNRGCCPARQNNKWRIHYACQ</sequence>
<evidence type="ECO:0000256" key="9">
    <source>
        <dbReference type="ARBA" id="ARBA00023014"/>
    </source>
</evidence>